<keyword evidence="4 10" id="KW-0808">Transferase</keyword>
<reference evidence="14 15" key="1">
    <citation type="submission" date="2021-01" db="EMBL/GenBank/DDBJ databases">
        <title>Genomic Encyclopedia of Type Strains, Phase IV (KMG-IV): sequencing the most valuable type-strain genomes for metagenomic binning, comparative biology and taxonomic classification.</title>
        <authorList>
            <person name="Goeker M."/>
        </authorList>
    </citation>
    <scope>NUCLEOTIDE SEQUENCE [LARGE SCALE GENOMIC DNA]</scope>
    <source>
        <strain evidence="14 15">DSM 25890</strain>
    </source>
</reference>
<name>A0ABS2NLQ5_9FIRM</name>
<feature type="binding site" evidence="10">
    <location>
        <begin position="10"/>
        <end position="17"/>
    </location>
    <ligand>
        <name>ATP</name>
        <dbReference type="ChEBI" id="CHEBI:30616"/>
    </ligand>
</feature>
<dbReference type="HAMAP" id="MF_00185">
    <property type="entry name" value="IPP_trans"/>
    <property type="match status" value="1"/>
</dbReference>
<comment type="caution">
    <text evidence="10">Lacks conserved residue(s) required for the propagation of feature annotation.</text>
</comment>
<dbReference type="Gene3D" id="3.40.50.300">
    <property type="entry name" value="P-loop containing nucleotide triphosphate hydrolases"/>
    <property type="match status" value="1"/>
</dbReference>
<evidence type="ECO:0000256" key="4">
    <source>
        <dbReference type="ARBA" id="ARBA00022679"/>
    </source>
</evidence>
<comment type="subunit">
    <text evidence="10">Monomer.</text>
</comment>
<dbReference type="PANTHER" id="PTHR11088:SF60">
    <property type="entry name" value="TRNA DIMETHYLALLYLTRANSFERASE"/>
    <property type="match status" value="1"/>
</dbReference>
<keyword evidence="15" id="KW-1185">Reference proteome</keyword>
<feature type="region of interest" description="Interaction with substrate tRNA" evidence="10">
    <location>
        <begin position="35"/>
        <end position="38"/>
    </location>
</feature>
<evidence type="ECO:0000256" key="12">
    <source>
        <dbReference type="RuleBase" id="RU003784"/>
    </source>
</evidence>
<comment type="similarity">
    <text evidence="3 10 13">Belongs to the IPP transferase family.</text>
</comment>
<evidence type="ECO:0000256" key="6">
    <source>
        <dbReference type="ARBA" id="ARBA00022741"/>
    </source>
</evidence>
<evidence type="ECO:0000256" key="7">
    <source>
        <dbReference type="ARBA" id="ARBA00022840"/>
    </source>
</evidence>
<dbReference type="PANTHER" id="PTHR11088">
    <property type="entry name" value="TRNA DIMETHYLALLYLTRANSFERASE"/>
    <property type="match status" value="1"/>
</dbReference>
<comment type="catalytic activity">
    <reaction evidence="9 10 11">
        <text>adenosine(37) in tRNA + dimethylallyl diphosphate = N(6)-dimethylallyladenosine(37) in tRNA + diphosphate</text>
        <dbReference type="Rhea" id="RHEA:26482"/>
        <dbReference type="Rhea" id="RHEA-COMP:10162"/>
        <dbReference type="Rhea" id="RHEA-COMP:10375"/>
        <dbReference type="ChEBI" id="CHEBI:33019"/>
        <dbReference type="ChEBI" id="CHEBI:57623"/>
        <dbReference type="ChEBI" id="CHEBI:74411"/>
        <dbReference type="ChEBI" id="CHEBI:74415"/>
        <dbReference type="EC" id="2.5.1.75"/>
    </reaction>
</comment>
<evidence type="ECO:0000256" key="8">
    <source>
        <dbReference type="ARBA" id="ARBA00022842"/>
    </source>
</evidence>
<dbReference type="EMBL" id="JAFBEE010000001">
    <property type="protein sequence ID" value="MBM7613842.1"/>
    <property type="molecule type" value="Genomic_DNA"/>
</dbReference>
<dbReference type="RefSeq" id="WP_204400107.1">
    <property type="nucleotide sequence ID" value="NZ_JAFBEE010000001.1"/>
</dbReference>
<evidence type="ECO:0000256" key="11">
    <source>
        <dbReference type="RuleBase" id="RU003783"/>
    </source>
</evidence>
<protein>
    <recommendedName>
        <fullName evidence="10">tRNA dimethylallyltransferase</fullName>
        <ecNumber evidence="10">2.5.1.75</ecNumber>
    </recommendedName>
    <alternativeName>
        <fullName evidence="10">Dimethylallyl diphosphate:tRNA dimethylallyltransferase</fullName>
        <shortName evidence="10">DMAPP:tRNA dimethylallyltransferase</shortName>
        <shortName evidence="10">DMATase</shortName>
    </alternativeName>
    <alternativeName>
        <fullName evidence="10">Isopentenyl-diphosphate:tRNA isopentenyltransferase</fullName>
        <shortName evidence="10">IPP transferase</shortName>
        <shortName evidence="10">IPPT</shortName>
        <shortName evidence="10">IPTase</shortName>
    </alternativeName>
</protein>
<evidence type="ECO:0000256" key="2">
    <source>
        <dbReference type="ARBA" id="ARBA00003213"/>
    </source>
</evidence>
<comment type="function">
    <text evidence="2 10 12">Catalyzes the transfer of a dimethylallyl group onto the adenine at position 37 in tRNAs that read codons beginning with uridine, leading to the formation of N6-(dimethylallyl)adenosine (i(6)A).</text>
</comment>
<evidence type="ECO:0000256" key="10">
    <source>
        <dbReference type="HAMAP-Rule" id="MF_00185"/>
    </source>
</evidence>
<dbReference type="SUPFAM" id="SSF52540">
    <property type="entry name" value="P-loop containing nucleoside triphosphate hydrolases"/>
    <property type="match status" value="1"/>
</dbReference>
<evidence type="ECO:0000256" key="1">
    <source>
        <dbReference type="ARBA" id="ARBA00001946"/>
    </source>
</evidence>
<dbReference type="Pfam" id="PF01715">
    <property type="entry name" value="IPPT"/>
    <property type="match status" value="1"/>
</dbReference>
<dbReference type="Proteomes" id="UP001314796">
    <property type="component" value="Unassembled WGS sequence"/>
</dbReference>
<feature type="site" description="Interaction with substrate tRNA" evidence="10">
    <location>
        <position position="101"/>
    </location>
</feature>
<keyword evidence="7 10" id="KW-0067">ATP-binding</keyword>
<keyword evidence="6 10" id="KW-0547">Nucleotide-binding</keyword>
<proteinExistence type="inferred from homology"/>
<dbReference type="NCBIfam" id="TIGR00174">
    <property type="entry name" value="miaA"/>
    <property type="match status" value="1"/>
</dbReference>
<dbReference type="InterPro" id="IPR027417">
    <property type="entry name" value="P-loop_NTPase"/>
</dbReference>
<evidence type="ECO:0000256" key="9">
    <source>
        <dbReference type="ARBA" id="ARBA00049563"/>
    </source>
</evidence>
<keyword evidence="8 10" id="KW-0460">Magnesium</keyword>
<dbReference type="GO" id="GO:0052381">
    <property type="term" value="F:tRNA dimethylallyltransferase activity"/>
    <property type="evidence" value="ECO:0007669"/>
    <property type="project" value="UniProtKB-EC"/>
</dbReference>
<evidence type="ECO:0000256" key="13">
    <source>
        <dbReference type="RuleBase" id="RU003785"/>
    </source>
</evidence>
<sequence>MKKNLLFVVGPTAVGKTDTAIHLAKTMDGEVINADSMQIYRHMDIGTAKPTVEEREGIPHYLMDFVDPDEEFSVAEFQKKAREAIDDIISRGKLPIIAGGTGLYINSLLYEMDFTSTISNWELRKELEEEAYLHGNEYLHHKLKQMDPKAAERIHPNNVKRVIRAIEVNQEGGEPMGDFSTDVKLNPEYNSFMLGLTRDREELYNRVNLRVDIMVKAGLIEEVQKLLDMGYPEDLVAFKGLGYKEIIGYLKGRYDLDTALDILKRDTRRYAKRQLTWFRRYDMLKWFNLSEYSSKDKLFQQIVEEVEGFFKFV</sequence>
<dbReference type="InterPro" id="IPR039657">
    <property type="entry name" value="Dimethylallyltransferase"/>
</dbReference>
<feature type="binding site" evidence="10">
    <location>
        <begin position="12"/>
        <end position="17"/>
    </location>
    <ligand>
        <name>substrate</name>
    </ligand>
</feature>
<evidence type="ECO:0000313" key="14">
    <source>
        <dbReference type="EMBL" id="MBM7613842.1"/>
    </source>
</evidence>
<evidence type="ECO:0000256" key="3">
    <source>
        <dbReference type="ARBA" id="ARBA00005842"/>
    </source>
</evidence>
<dbReference type="EC" id="2.5.1.75" evidence="10"/>
<evidence type="ECO:0000256" key="5">
    <source>
        <dbReference type="ARBA" id="ARBA00022694"/>
    </source>
</evidence>
<keyword evidence="5 10" id="KW-0819">tRNA processing</keyword>
<accession>A0ABS2NLQ5</accession>
<feature type="site" description="Interaction with substrate tRNA" evidence="10">
    <location>
        <position position="124"/>
    </location>
</feature>
<evidence type="ECO:0000313" key="15">
    <source>
        <dbReference type="Proteomes" id="UP001314796"/>
    </source>
</evidence>
<dbReference type="Gene3D" id="1.10.20.140">
    <property type="match status" value="1"/>
</dbReference>
<comment type="caution">
    <text evidence="14">The sequence shown here is derived from an EMBL/GenBank/DDBJ whole genome shotgun (WGS) entry which is preliminary data.</text>
</comment>
<comment type="cofactor">
    <cofactor evidence="1 10">
        <name>Mg(2+)</name>
        <dbReference type="ChEBI" id="CHEBI:18420"/>
    </cofactor>
</comment>
<gene>
    <name evidence="10" type="primary">miaA</name>
    <name evidence="14" type="ORF">JOC73_000350</name>
</gene>
<organism evidence="14 15">
    <name type="scientific">Alkaliphilus hydrothermalis</name>
    <dbReference type="NCBI Taxonomy" id="1482730"/>
    <lineage>
        <taxon>Bacteria</taxon>
        <taxon>Bacillati</taxon>
        <taxon>Bacillota</taxon>
        <taxon>Clostridia</taxon>
        <taxon>Peptostreptococcales</taxon>
        <taxon>Natronincolaceae</taxon>
        <taxon>Alkaliphilus</taxon>
    </lineage>
</organism>
<dbReference type="InterPro" id="IPR018022">
    <property type="entry name" value="IPT"/>
</dbReference>